<dbReference type="InterPro" id="IPR008979">
    <property type="entry name" value="Galactose-bd-like_sf"/>
</dbReference>
<evidence type="ECO:0000256" key="3">
    <source>
        <dbReference type="ARBA" id="ARBA00022989"/>
    </source>
</evidence>
<keyword evidence="2" id="KW-0812">Transmembrane</keyword>
<keyword evidence="3" id="KW-1133">Transmembrane helix</keyword>
<dbReference type="GO" id="GO:0043495">
    <property type="term" value="F:protein-membrane adaptor activity"/>
    <property type="evidence" value="ECO:0007669"/>
    <property type="project" value="TreeGrafter"/>
</dbReference>
<evidence type="ECO:0000259" key="5">
    <source>
        <dbReference type="PROSITE" id="PS51469"/>
    </source>
</evidence>
<dbReference type="InterPro" id="IPR012919">
    <property type="entry name" value="SUN_dom"/>
</dbReference>
<evidence type="ECO:0000313" key="6">
    <source>
        <dbReference type="EMBL" id="ORX85526.1"/>
    </source>
</evidence>
<proteinExistence type="predicted"/>
<reference evidence="6 7" key="1">
    <citation type="submission" date="2016-08" db="EMBL/GenBank/DDBJ databases">
        <title>A Parts List for Fungal Cellulosomes Revealed by Comparative Genomics.</title>
        <authorList>
            <consortium name="DOE Joint Genome Institute"/>
            <person name="Haitjema C.H."/>
            <person name="Gilmore S.P."/>
            <person name="Henske J.K."/>
            <person name="Solomon K.V."/>
            <person name="De Groot R."/>
            <person name="Kuo A."/>
            <person name="Mondo S.J."/>
            <person name="Salamov A.A."/>
            <person name="Labutti K."/>
            <person name="Zhao Z."/>
            <person name="Chiniquy J."/>
            <person name="Barry K."/>
            <person name="Brewer H.M."/>
            <person name="Purvine S.O."/>
            <person name="Wright A.T."/>
            <person name="Boxma B."/>
            <person name="Van Alen T."/>
            <person name="Hackstein J.H."/>
            <person name="Baker S.E."/>
            <person name="Grigoriev I.V."/>
            <person name="O'Malley M.A."/>
        </authorList>
    </citation>
    <scope>NUCLEOTIDE SEQUENCE [LARGE SCALE GENOMIC DNA]</scope>
    <source>
        <strain evidence="6 7">S4</strain>
    </source>
</reference>
<evidence type="ECO:0000256" key="1">
    <source>
        <dbReference type="ARBA" id="ARBA00004370"/>
    </source>
</evidence>
<dbReference type="OrthoDB" id="342281at2759"/>
<comment type="caution">
    <text evidence="6">The sequence shown here is derived from an EMBL/GenBank/DDBJ whole genome shotgun (WGS) entry which is preliminary data.</text>
</comment>
<dbReference type="InterPro" id="IPR045119">
    <property type="entry name" value="SUN1-5"/>
</dbReference>
<dbReference type="AlphaFoldDB" id="A0A1Y1XJD8"/>
<evidence type="ECO:0000313" key="7">
    <source>
        <dbReference type="Proteomes" id="UP000193944"/>
    </source>
</evidence>
<dbReference type="Proteomes" id="UP000193944">
    <property type="component" value="Unassembled WGS sequence"/>
</dbReference>
<name>A0A1Y1XJD8_9FUNG</name>
<evidence type="ECO:0000256" key="4">
    <source>
        <dbReference type="ARBA" id="ARBA00023136"/>
    </source>
</evidence>
<dbReference type="PANTHER" id="PTHR12911:SF8">
    <property type="entry name" value="KLAROID PROTEIN-RELATED"/>
    <property type="match status" value="1"/>
</dbReference>
<dbReference type="SUPFAM" id="SSF49785">
    <property type="entry name" value="Galactose-binding domain-like"/>
    <property type="match status" value="1"/>
</dbReference>
<accession>A0A1Y1XJD8</accession>
<keyword evidence="4" id="KW-0472">Membrane</keyword>
<feature type="domain" description="SUN" evidence="5">
    <location>
        <begin position="15"/>
        <end position="186"/>
    </location>
</feature>
<organism evidence="6 7">
    <name type="scientific">Anaeromyces robustus</name>
    <dbReference type="NCBI Taxonomy" id="1754192"/>
    <lineage>
        <taxon>Eukaryota</taxon>
        <taxon>Fungi</taxon>
        <taxon>Fungi incertae sedis</taxon>
        <taxon>Chytridiomycota</taxon>
        <taxon>Chytridiomycota incertae sedis</taxon>
        <taxon>Neocallimastigomycetes</taxon>
        <taxon>Neocallimastigales</taxon>
        <taxon>Neocallimastigaceae</taxon>
        <taxon>Anaeromyces</taxon>
    </lineage>
</organism>
<keyword evidence="7" id="KW-1185">Reference proteome</keyword>
<dbReference type="Pfam" id="PF07738">
    <property type="entry name" value="Sad1_UNC"/>
    <property type="match status" value="1"/>
</dbReference>
<evidence type="ECO:0000256" key="2">
    <source>
        <dbReference type="ARBA" id="ARBA00022692"/>
    </source>
</evidence>
<dbReference type="GO" id="GO:0034993">
    <property type="term" value="C:meiotic nuclear membrane microtubule tethering complex"/>
    <property type="evidence" value="ECO:0007669"/>
    <property type="project" value="TreeGrafter"/>
</dbReference>
<dbReference type="STRING" id="1754192.A0A1Y1XJD8"/>
<dbReference type="PANTHER" id="PTHR12911">
    <property type="entry name" value="SAD1/UNC-84-LIKE PROTEIN-RELATED"/>
    <property type="match status" value="1"/>
</dbReference>
<reference evidence="6 7" key="2">
    <citation type="submission" date="2016-08" db="EMBL/GenBank/DDBJ databases">
        <title>Pervasive Adenine N6-methylation of Active Genes in Fungi.</title>
        <authorList>
            <consortium name="DOE Joint Genome Institute"/>
            <person name="Mondo S.J."/>
            <person name="Dannebaum R.O."/>
            <person name="Kuo R.C."/>
            <person name="Labutti K."/>
            <person name="Haridas S."/>
            <person name="Kuo A."/>
            <person name="Salamov A."/>
            <person name="Ahrendt S.R."/>
            <person name="Lipzen A."/>
            <person name="Sullivan W."/>
            <person name="Andreopoulos W.B."/>
            <person name="Clum A."/>
            <person name="Lindquist E."/>
            <person name="Daum C."/>
            <person name="Ramamoorthy G.K."/>
            <person name="Gryganskyi A."/>
            <person name="Culley D."/>
            <person name="Magnuson J.K."/>
            <person name="James T.Y."/>
            <person name="O'Malley M.A."/>
            <person name="Stajich J.E."/>
            <person name="Spatafora J.W."/>
            <person name="Visel A."/>
            <person name="Grigoriev I.V."/>
        </authorList>
    </citation>
    <scope>NUCLEOTIDE SEQUENCE [LARGE SCALE GENOMIC DNA]</scope>
    <source>
        <strain evidence="6 7">S4</strain>
    </source>
</reference>
<dbReference type="PROSITE" id="PS51469">
    <property type="entry name" value="SUN"/>
    <property type="match status" value="1"/>
</dbReference>
<sequence>MDILSKPDYALESSGAQILPLFTSESYHRYPEGTIAKAWANLFGVSGFLLGKSPIVAIQPDTHAGNCWAMDGNHGYLTVQLSMPIVPTHITIEHMSQEESVPDSLLNSAPKEIEVYGITDQNALEKMSSYHRQSLSLSSSPYSIHLASILFDPLTSIKVVQFQILSNWGESKYTCIYRVRVHGRESIYSKPIKYN</sequence>
<comment type="subcellular location">
    <subcellularLocation>
        <location evidence="1">Membrane</location>
    </subcellularLocation>
</comment>
<protein>
    <recommendedName>
        <fullName evidence="5">SUN domain-containing protein</fullName>
    </recommendedName>
</protein>
<gene>
    <name evidence="6" type="ORF">BCR32DRAFT_199838</name>
</gene>
<dbReference type="EMBL" id="MCFG01000034">
    <property type="protein sequence ID" value="ORX85526.1"/>
    <property type="molecule type" value="Genomic_DNA"/>
</dbReference>
<dbReference type="Gene3D" id="2.60.120.260">
    <property type="entry name" value="Galactose-binding domain-like"/>
    <property type="match status" value="1"/>
</dbReference>